<feature type="compositionally biased region" description="Low complexity" evidence="1">
    <location>
        <begin position="227"/>
        <end position="239"/>
    </location>
</feature>
<dbReference type="RefSeq" id="WP_129068480.1">
    <property type="nucleotide sequence ID" value="NZ_RDFA01000002.1"/>
</dbReference>
<protein>
    <recommendedName>
        <fullName evidence="6">IclR helix-turn-helix domain-containing protein</fullName>
    </recommendedName>
</protein>
<evidence type="ECO:0000256" key="1">
    <source>
        <dbReference type="SAM" id="MobiDB-lite"/>
    </source>
</evidence>
<comment type="caution">
    <text evidence="4">The sequence shown here is derived from an EMBL/GenBank/DDBJ whole genome shotgun (WGS) entry which is preliminary data.</text>
</comment>
<name>A0A498KY41_9EURY</name>
<sequence length="401" mass="42362">MLTRAHAALLASLALLLTAGPVAAPALADGAEAHQPAVSSGAASLQAQDTGINRTETIFYVGIRSDGDAVWTIRRNYTVDTEAKRVAFRSIAQDFERGAGFDTIGAARTASEQASATTGRSMQITDVTRRSSITGETGQLVLKFTWTQFARKSGTYLYVDDVFLSPNGTWFPTLGANQTLTIVPPRSYDLFSASPPGYSVTNASLRWEGDQDGTFEVSQPSVVYERSGNGTSPTNTTTGAQPGGVPPLLLVGLPILLVAGVIAYLLATRGVDVPSPASPTGGGDDGGDGDDPPAATAETTASTTDGGTAATAAEADDEEIDEELLSDEERIERLLERNGGRMKQANIVKETDWSNAKVSQLLSSMDDEGRIDKLRIGRENLISFPDEDITDTNGEEPENGR</sequence>
<evidence type="ECO:0000313" key="5">
    <source>
        <dbReference type="Proteomes" id="UP000289691"/>
    </source>
</evidence>
<dbReference type="Proteomes" id="UP000289691">
    <property type="component" value="Unassembled WGS sequence"/>
</dbReference>
<evidence type="ECO:0000313" key="4">
    <source>
        <dbReference type="EMBL" id="RXK50520.1"/>
    </source>
</evidence>
<dbReference type="InterPro" id="IPR055769">
    <property type="entry name" value="DUF7345"/>
</dbReference>
<organism evidence="4 5">
    <name type="scientific">Halorientalis pallida</name>
    <dbReference type="NCBI Taxonomy" id="2479928"/>
    <lineage>
        <taxon>Archaea</taxon>
        <taxon>Methanobacteriati</taxon>
        <taxon>Methanobacteriota</taxon>
        <taxon>Stenosarchaea group</taxon>
        <taxon>Halobacteria</taxon>
        <taxon>Halobacteriales</taxon>
        <taxon>Haloarculaceae</taxon>
        <taxon>Halorientalis</taxon>
    </lineage>
</organism>
<feature type="domain" description="DUF7343" evidence="2">
    <location>
        <begin position="324"/>
        <end position="385"/>
    </location>
</feature>
<evidence type="ECO:0000259" key="3">
    <source>
        <dbReference type="Pfam" id="PF24036"/>
    </source>
</evidence>
<dbReference type="AlphaFoldDB" id="A0A498KY41"/>
<dbReference type="OrthoDB" id="147932at2157"/>
<evidence type="ECO:0000259" key="2">
    <source>
        <dbReference type="Pfam" id="PF24034"/>
    </source>
</evidence>
<proteinExistence type="predicted"/>
<dbReference type="EMBL" id="RDFA01000002">
    <property type="protein sequence ID" value="RXK50520.1"/>
    <property type="molecule type" value="Genomic_DNA"/>
</dbReference>
<dbReference type="Pfam" id="PF24034">
    <property type="entry name" value="DUF7343"/>
    <property type="match status" value="1"/>
</dbReference>
<feature type="compositionally biased region" description="Low complexity" evidence="1">
    <location>
        <begin position="292"/>
        <end position="313"/>
    </location>
</feature>
<reference evidence="4 5" key="1">
    <citation type="submission" date="2019-01" db="EMBL/GenBank/DDBJ databases">
        <title>Halorientalis sp. F13-25 a new haloarchaeum isolated from hypersaline water.</title>
        <authorList>
            <person name="Ana D.-V."/>
            <person name="Cristina S.-P."/>
            <person name="Antonio V."/>
        </authorList>
    </citation>
    <scope>NUCLEOTIDE SEQUENCE [LARGE SCALE GENOMIC DNA]</scope>
    <source>
        <strain evidence="4 5">F13-25</strain>
    </source>
</reference>
<feature type="region of interest" description="Disordered" evidence="1">
    <location>
        <begin position="272"/>
        <end position="322"/>
    </location>
</feature>
<accession>A0A498KY41</accession>
<dbReference type="InterPro" id="IPR055767">
    <property type="entry name" value="DUF7343"/>
</dbReference>
<gene>
    <name evidence="4" type="ORF">EAF64_08210</name>
</gene>
<feature type="domain" description="DUF7345" evidence="3">
    <location>
        <begin position="61"/>
        <end position="188"/>
    </location>
</feature>
<evidence type="ECO:0008006" key="6">
    <source>
        <dbReference type="Google" id="ProtNLM"/>
    </source>
</evidence>
<feature type="region of interest" description="Disordered" evidence="1">
    <location>
        <begin position="224"/>
        <end position="243"/>
    </location>
</feature>
<dbReference type="Pfam" id="PF24036">
    <property type="entry name" value="DUF7345"/>
    <property type="match status" value="1"/>
</dbReference>
<keyword evidence="5" id="KW-1185">Reference proteome</keyword>